<gene>
    <name evidence="1" type="ORF">SCLCIDRAFT_863850</name>
</gene>
<dbReference type="HOGENOM" id="CLU_2456090_0_0_1"/>
<evidence type="ECO:0000313" key="1">
    <source>
        <dbReference type="EMBL" id="KIM61680.1"/>
    </source>
</evidence>
<evidence type="ECO:0000313" key="2">
    <source>
        <dbReference type="Proteomes" id="UP000053989"/>
    </source>
</evidence>
<dbReference type="InParanoid" id="A0A0C3DM15"/>
<organism evidence="1 2">
    <name type="scientific">Scleroderma citrinum Foug A</name>
    <dbReference type="NCBI Taxonomy" id="1036808"/>
    <lineage>
        <taxon>Eukaryota</taxon>
        <taxon>Fungi</taxon>
        <taxon>Dikarya</taxon>
        <taxon>Basidiomycota</taxon>
        <taxon>Agaricomycotina</taxon>
        <taxon>Agaricomycetes</taxon>
        <taxon>Agaricomycetidae</taxon>
        <taxon>Boletales</taxon>
        <taxon>Sclerodermatineae</taxon>
        <taxon>Sclerodermataceae</taxon>
        <taxon>Scleroderma</taxon>
    </lineage>
</organism>
<name>A0A0C3DM15_9AGAM</name>
<proteinExistence type="predicted"/>
<reference evidence="1 2" key="1">
    <citation type="submission" date="2014-04" db="EMBL/GenBank/DDBJ databases">
        <authorList>
            <consortium name="DOE Joint Genome Institute"/>
            <person name="Kuo A."/>
            <person name="Kohler A."/>
            <person name="Nagy L.G."/>
            <person name="Floudas D."/>
            <person name="Copeland A."/>
            <person name="Barry K.W."/>
            <person name="Cichocki N."/>
            <person name="Veneault-Fourrey C."/>
            <person name="LaButti K."/>
            <person name="Lindquist E.A."/>
            <person name="Lipzen A."/>
            <person name="Lundell T."/>
            <person name="Morin E."/>
            <person name="Murat C."/>
            <person name="Sun H."/>
            <person name="Tunlid A."/>
            <person name="Henrissat B."/>
            <person name="Grigoriev I.V."/>
            <person name="Hibbett D.S."/>
            <person name="Martin F."/>
            <person name="Nordberg H.P."/>
            <person name="Cantor M.N."/>
            <person name="Hua S.X."/>
        </authorList>
    </citation>
    <scope>NUCLEOTIDE SEQUENCE [LARGE SCALE GENOMIC DNA]</scope>
    <source>
        <strain evidence="1 2">Foug A</strain>
    </source>
</reference>
<dbReference type="Proteomes" id="UP000053989">
    <property type="component" value="Unassembled WGS sequence"/>
</dbReference>
<keyword evidence="2" id="KW-1185">Reference proteome</keyword>
<dbReference type="AlphaFoldDB" id="A0A0C3DM15"/>
<reference evidence="2" key="2">
    <citation type="submission" date="2015-01" db="EMBL/GenBank/DDBJ databases">
        <title>Evolutionary Origins and Diversification of the Mycorrhizal Mutualists.</title>
        <authorList>
            <consortium name="DOE Joint Genome Institute"/>
            <consortium name="Mycorrhizal Genomics Consortium"/>
            <person name="Kohler A."/>
            <person name="Kuo A."/>
            <person name="Nagy L.G."/>
            <person name="Floudas D."/>
            <person name="Copeland A."/>
            <person name="Barry K.W."/>
            <person name="Cichocki N."/>
            <person name="Veneault-Fourrey C."/>
            <person name="LaButti K."/>
            <person name="Lindquist E.A."/>
            <person name="Lipzen A."/>
            <person name="Lundell T."/>
            <person name="Morin E."/>
            <person name="Murat C."/>
            <person name="Riley R."/>
            <person name="Ohm R."/>
            <person name="Sun H."/>
            <person name="Tunlid A."/>
            <person name="Henrissat B."/>
            <person name="Grigoriev I.V."/>
            <person name="Hibbett D.S."/>
            <person name="Martin F."/>
        </authorList>
    </citation>
    <scope>NUCLEOTIDE SEQUENCE [LARGE SCALE GENOMIC DNA]</scope>
    <source>
        <strain evidence="2">Foug A</strain>
    </source>
</reference>
<dbReference type="EMBL" id="KN822049">
    <property type="protein sequence ID" value="KIM61680.1"/>
    <property type="molecule type" value="Genomic_DNA"/>
</dbReference>
<protein>
    <submittedName>
        <fullName evidence="1">Uncharacterized protein</fullName>
    </submittedName>
</protein>
<accession>A0A0C3DM15</accession>
<sequence length="89" mass="10106">MCLRLAIGNTKQTTPVHCPTRLHQYNRVPMCVQCTGNVRAQSASRFAVPENPVLRRPKVDPYSRIKWQPLIQYYIDPAIADLSPISNEA</sequence>